<protein>
    <recommendedName>
        <fullName evidence="7">Radical SAM core domain-containing protein</fullName>
    </recommendedName>
</protein>
<sequence>MPNALLVYPENPVTFWSFNEALKMVGKKSAFPPLGLLTIAGMMPQDYTLRLVDMNVAPLRDEDLDWADIVITSSMIIHWSSLEQVIARCNVRGVPVLNGGPLPTQYHGDLSGEAVFYLGEAENGFLDIVERMVTDPGSVERACVDRRGQFKDLAETPLPRWDLIDCDDYSIMVIQITRGCPESCTFCNIPSLYGKTTRIKSKSRMIQELDALYNAGWRGSVMAVDDNFVGNRESIRVALEQEVIPWQKERGYPFQFHTQASIRVSDDPALLEAMYQAGFDKVFAGIESPVEESLKFMGAQKNLQGKTPLLDKVKILQRAGFEVQAGFIMGLDTDPDDIADRMIAFIREAGIPVAMVGILGVLRDTPDYKRFSRAGRLVEGVKYTGDSGIFSRELSYVPLIDPGELIERHRKTVETLNSPRVYFERCLTHFDHRSRMPISQMPITSTEIKALFRSFWRQGITGSYRREYWSFLARVLLRHPGSFPDALRLAVQGHHLILTTQQALHVDEMKTFFSEAVERLEQYCQGYREAFHRNVEGYASTLMQTLHNRFAHYQDERRTLQHNAEVLLMAAQEHYAALREEFRHQVREHLEDFQREIERILATYEGDAGPLPQPA</sequence>
<dbReference type="SUPFAM" id="SSF102114">
    <property type="entry name" value="Radical SAM enzymes"/>
    <property type="match status" value="1"/>
</dbReference>
<evidence type="ECO:0000256" key="1">
    <source>
        <dbReference type="ARBA" id="ARBA00001966"/>
    </source>
</evidence>
<dbReference type="EMBL" id="MFKF01000181">
    <property type="protein sequence ID" value="OGG51525.1"/>
    <property type="molecule type" value="Genomic_DNA"/>
</dbReference>
<dbReference type="AlphaFoldDB" id="A0A1F6CQW2"/>
<evidence type="ECO:0000313" key="8">
    <source>
        <dbReference type="EMBL" id="OGG51525.1"/>
    </source>
</evidence>
<dbReference type="InterPro" id="IPR034466">
    <property type="entry name" value="Methyltransferase_Class_B"/>
</dbReference>
<evidence type="ECO:0000313" key="9">
    <source>
        <dbReference type="Proteomes" id="UP000178606"/>
    </source>
</evidence>
<dbReference type="Proteomes" id="UP000178606">
    <property type="component" value="Unassembled WGS sequence"/>
</dbReference>
<dbReference type="InterPro" id="IPR020612">
    <property type="entry name" value="Methylthiotransferase_CS"/>
</dbReference>
<keyword evidence="2" id="KW-0004">4Fe-4S</keyword>
<name>A0A1F6CQW2_HANXR</name>
<dbReference type="SFLD" id="SFLDG01082">
    <property type="entry name" value="B12-binding_domain_containing"/>
    <property type="match status" value="1"/>
</dbReference>
<dbReference type="GO" id="GO:0046872">
    <property type="term" value="F:metal ion binding"/>
    <property type="evidence" value="ECO:0007669"/>
    <property type="project" value="UniProtKB-KW"/>
</dbReference>
<dbReference type="InterPro" id="IPR006638">
    <property type="entry name" value="Elp3/MiaA/NifB-like_rSAM"/>
</dbReference>
<feature type="domain" description="Radical SAM core" evidence="7">
    <location>
        <begin position="166"/>
        <end position="387"/>
    </location>
</feature>
<dbReference type="PROSITE" id="PS51918">
    <property type="entry name" value="RADICAL_SAM"/>
    <property type="match status" value="1"/>
</dbReference>
<dbReference type="InterPro" id="IPR025274">
    <property type="entry name" value="DUF4070"/>
</dbReference>
<evidence type="ECO:0000256" key="2">
    <source>
        <dbReference type="ARBA" id="ARBA00022485"/>
    </source>
</evidence>
<dbReference type="InterPro" id="IPR058240">
    <property type="entry name" value="rSAM_sf"/>
</dbReference>
<dbReference type="Pfam" id="PF13282">
    <property type="entry name" value="DUF4070"/>
    <property type="match status" value="1"/>
</dbReference>
<organism evidence="8 9">
    <name type="scientific">Handelsmanbacteria sp. (strain RIFCSPLOWO2_12_FULL_64_10)</name>
    <dbReference type="NCBI Taxonomy" id="1817868"/>
    <lineage>
        <taxon>Bacteria</taxon>
        <taxon>Candidatus Handelsmaniibacteriota</taxon>
    </lineage>
</organism>
<dbReference type="GO" id="GO:0003824">
    <property type="term" value="F:catalytic activity"/>
    <property type="evidence" value="ECO:0007669"/>
    <property type="project" value="InterPro"/>
</dbReference>
<evidence type="ECO:0000256" key="3">
    <source>
        <dbReference type="ARBA" id="ARBA00022691"/>
    </source>
</evidence>
<dbReference type="GO" id="GO:0005829">
    <property type="term" value="C:cytosol"/>
    <property type="evidence" value="ECO:0007669"/>
    <property type="project" value="TreeGrafter"/>
</dbReference>
<dbReference type="InterPro" id="IPR007197">
    <property type="entry name" value="rSAM"/>
</dbReference>
<comment type="caution">
    <text evidence="8">The sequence shown here is derived from an EMBL/GenBank/DDBJ whole genome shotgun (WGS) entry which is preliminary data.</text>
</comment>
<comment type="cofactor">
    <cofactor evidence="1">
        <name>[4Fe-4S] cluster</name>
        <dbReference type="ChEBI" id="CHEBI:49883"/>
    </cofactor>
</comment>
<keyword evidence="5" id="KW-0408">Iron</keyword>
<dbReference type="Pfam" id="PF04055">
    <property type="entry name" value="Radical_SAM"/>
    <property type="match status" value="1"/>
</dbReference>
<dbReference type="GO" id="GO:0051539">
    <property type="term" value="F:4 iron, 4 sulfur cluster binding"/>
    <property type="evidence" value="ECO:0007669"/>
    <property type="project" value="UniProtKB-KW"/>
</dbReference>
<dbReference type="SMART" id="SM00729">
    <property type="entry name" value="Elp3"/>
    <property type="match status" value="1"/>
</dbReference>
<accession>A0A1F6CQW2</accession>
<dbReference type="SFLD" id="SFLDF00303">
    <property type="entry name" value="hopanoid_C2-methyltransferase"/>
    <property type="match status" value="1"/>
</dbReference>
<dbReference type="InterPro" id="IPR023404">
    <property type="entry name" value="rSAM_horseshoe"/>
</dbReference>
<evidence type="ECO:0000256" key="5">
    <source>
        <dbReference type="ARBA" id="ARBA00023004"/>
    </source>
</evidence>
<keyword evidence="6" id="KW-0411">Iron-sulfur</keyword>
<gene>
    <name evidence="8" type="ORF">A3F84_28620</name>
</gene>
<dbReference type="SFLD" id="SFLDG01123">
    <property type="entry name" value="methyltransferase_(Class_B)"/>
    <property type="match status" value="1"/>
</dbReference>
<dbReference type="PANTHER" id="PTHR43409">
    <property type="entry name" value="ANAEROBIC MAGNESIUM-PROTOPORPHYRIN IX MONOMETHYL ESTER CYCLASE-RELATED"/>
    <property type="match status" value="1"/>
</dbReference>
<dbReference type="Gene3D" id="3.80.30.20">
    <property type="entry name" value="tm_1862 like domain"/>
    <property type="match status" value="1"/>
</dbReference>
<reference evidence="8 9" key="1">
    <citation type="journal article" date="2016" name="Nat. Commun.">
        <title>Thousands of microbial genomes shed light on interconnected biogeochemical processes in an aquifer system.</title>
        <authorList>
            <person name="Anantharaman K."/>
            <person name="Brown C.T."/>
            <person name="Hug L.A."/>
            <person name="Sharon I."/>
            <person name="Castelle C.J."/>
            <person name="Probst A.J."/>
            <person name="Thomas B.C."/>
            <person name="Singh A."/>
            <person name="Wilkins M.J."/>
            <person name="Karaoz U."/>
            <person name="Brodie E.L."/>
            <person name="Williams K.H."/>
            <person name="Hubbard S.S."/>
            <person name="Banfield J.F."/>
        </authorList>
    </citation>
    <scope>NUCLEOTIDE SEQUENCE [LARGE SCALE GENOMIC DNA]</scope>
    <source>
        <strain evidence="9">RIFCSPLOWO2_12_FULL_64_10</strain>
    </source>
</reference>
<evidence type="ECO:0000259" key="7">
    <source>
        <dbReference type="PROSITE" id="PS51918"/>
    </source>
</evidence>
<evidence type="ECO:0000256" key="6">
    <source>
        <dbReference type="ARBA" id="ARBA00023014"/>
    </source>
</evidence>
<proteinExistence type="predicted"/>
<dbReference type="PANTHER" id="PTHR43409:SF3">
    <property type="entry name" value="HYPOTHETICAL METHYLTRANSFERASE"/>
    <property type="match status" value="1"/>
</dbReference>
<evidence type="ECO:0000256" key="4">
    <source>
        <dbReference type="ARBA" id="ARBA00022723"/>
    </source>
</evidence>
<dbReference type="InterPro" id="IPR051198">
    <property type="entry name" value="BchE-like"/>
</dbReference>
<dbReference type="InterPro" id="IPR034530">
    <property type="entry name" value="HpnP-like"/>
</dbReference>
<keyword evidence="3" id="KW-0949">S-adenosyl-L-methionine</keyword>
<dbReference type="PROSITE" id="PS01278">
    <property type="entry name" value="MTTASE_RADICAL"/>
    <property type="match status" value="1"/>
</dbReference>
<keyword evidence="4" id="KW-0479">Metal-binding</keyword>
<dbReference type="SFLD" id="SFLDS00029">
    <property type="entry name" value="Radical_SAM"/>
    <property type="match status" value="1"/>
</dbReference>